<feature type="compositionally biased region" description="Low complexity" evidence="5">
    <location>
        <begin position="474"/>
        <end position="498"/>
    </location>
</feature>
<feature type="region of interest" description="Disordered" evidence="5">
    <location>
        <begin position="1"/>
        <end position="101"/>
    </location>
</feature>
<protein>
    <recommendedName>
        <fullName evidence="4">Kinase</fullName>
        <ecNumber evidence="4">2.7.-.-</ecNumber>
    </recommendedName>
</protein>
<dbReference type="Pfam" id="PF03770">
    <property type="entry name" value="IPK"/>
    <property type="match status" value="1"/>
</dbReference>
<proteinExistence type="inferred from homology"/>
<comment type="caution">
    <text evidence="6">The sequence shown here is derived from an EMBL/GenBank/DDBJ whole genome shotgun (WGS) entry which is preliminary data.</text>
</comment>
<gene>
    <name evidence="6" type="ORF">EHS24_007949</name>
</gene>
<feature type="compositionally biased region" description="Basic residues" evidence="5">
    <location>
        <begin position="617"/>
        <end position="627"/>
    </location>
</feature>
<organism evidence="6 7">
    <name type="scientific">Apiotrichum porosum</name>
    <dbReference type="NCBI Taxonomy" id="105984"/>
    <lineage>
        <taxon>Eukaryota</taxon>
        <taxon>Fungi</taxon>
        <taxon>Dikarya</taxon>
        <taxon>Basidiomycota</taxon>
        <taxon>Agaricomycotina</taxon>
        <taxon>Tremellomycetes</taxon>
        <taxon>Trichosporonales</taxon>
        <taxon>Trichosporonaceae</taxon>
        <taxon>Apiotrichum</taxon>
    </lineage>
</organism>
<keyword evidence="3 4" id="KW-0418">Kinase</keyword>
<evidence type="ECO:0000256" key="4">
    <source>
        <dbReference type="RuleBase" id="RU363090"/>
    </source>
</evidence>
<name>A0A427XSF8_9TREE</name>
<feature type="region of interest" description="Disordered" evidence="5">
    <location>
        <begin position="891"/>
        <end position="935"/>
    </location>
</feature>
<dbReference type="GeneID" id="39592492"/>
<evidence type="ECO:0000256" key="2">
    <source>
        <dbReference type="ARBA" id="ARBA00022679"/>
    </source>
</evidence>
<dbReference type="InterPro" id="IPR038286">
    <property type="entry name" value="IPK_sf"/>
</dbReference>
<evidence type="ECO:0000313" key="7">
    <source>
        <dbReference type="Proteomes" id="UP000279236"/>
    </source>
</evidence>
<dbReference type="EC" id="2.7.-.-" evidence="4"/>
<dbReference type="Proteomes" id="UP000279236">
    <property type="component" value="Unassembled WGS sequence"/>
</dbReference>
<dbReference type="GO" id="GO:0008440">
    <property type="term" value="F:inositol-1,4,5-trisphosphate 3-kinase activity"/>
    <property type="evidence" value="ECO:0007669"/>
    <property type="project" value="TreeGrafter"/>
</dbReference>
<evidence type="ECO:0000313" key="6">
    <source>
        <dbReference type="EMBL" id="RSH81757.1"/>
    </source>
</evidence>
<feature type="compositionally biased region" description="Basic and acidic residues" evidence="5">
    <location>
        <begin position="263"/>
        <end position="286"/>
    </location>
</feature>
<feature type="compositionally biased region" description="Basic and acidic residues" evidence="5">
    <location>
        <begin position="212"/>
        <end position="242"/>
    </location>
</feature>
<evidence type="ECO:0000256" key="1">
    <source>
        <dbReference type="ARBA" id="ARBA00007374"/>
    </source>
</evidence>
<dbReference type="InterPro" id="IPR005522">
    <property type="entry name" value="IPK"/>
</dbReference>
<keyword evidence="2 4" id="KW-0808">Transferase</keyword>
<accession>A0A427XSF8</accession>
<dbReference type="PANTHER" id="PTHR12400">
    <property type="entry name" value="INOSITOL POLYPHOSPHATE KINASE"/>
    <property type="match status" value="1"/>
</dbReference>
<dbReference type="EMBL" id="RSCE01000006">
    <property type="protein sequence ID" value="RSH81757.1"/>
    <property type="molecule type" value="Genomic_DNA"/>
</dbReference>
<feature type="compositionally biased region" description="Acidic residues" evidence="5">
    <location>
        <begin position="77"/>
        <end position="88"/>
    </location>
</feature>
<dbReference type="AlphaFoldDB" id="A0A427XSF8"/>
<reference evidence="6 7" key="1">
    <citation type="submission" date="2018-11" db="EMBL/GenBank/DDBJ databases">
        <title>Genome sequence of Apiotrichum porosum DSM 27194.</title>
        <authorList>
            <person name="Aliyu H."/>
            <person name="Gorte O."/>
            <person name="Ochsenreither K."/>
        </authorList>
    </citation>
    <scope>NUCLEOTIDE SEQUENCE [LARGE SCALE GENOMIC DNA]</scope>
    <source>
        <strain evidence="6 7">DSM 27194</strain>
    </source>
</reference>
<feature type="region of interest" description="Disordered" evidence="5">
    <location>
        <begin position="193"/>
        <end position="319"/>
    </location>
</feature>
<evidence type="ECO:0000256" key="5">
    <source>
        <dbReference type="SAM" id="MobiDB-lite"/>
    </source>
</evidence>
<comment type="similarity">
    <text evidence="1 4">Belongs to the inositol phosphokinase (IPK) family.</text>
</comment>
<dbReference type="GO" id="GO:0000824">
    <property type="term" value="F:inositol-1,4,5,6-tetrakisphosphate 3-kinase activity"/>
    <property type="evidence" value="ECO:0007669"/>
    <property type="project" value="TreeGrafter"/>
</dbReference>
<dbReference type="Gene3D" id="3.30.470.160">
    <property type="entry name" value="Inositol polyphosphate kinase"/>
    <property type="match status" value="1"/>
</dbReference>
<dbReference type="GO" id="GO:0032958">
    <property type="term" value="P:inositol phosphate biosynthetic process"/>
    <property type="evidence" value="ECO:0007669"/>
    <property type="project" value="InterPro"/>
</dbReference>
<feature type="region of interest" description="Disordered" evidence="5">
    <location>
        <begin position="590"/>
        <end position="725"/>
    </location>
</feature>
<dbReference type="PANTHER" id="PTHR12400:SF21">
    <property type="entry name" value="KINASE"/>
    <property type="match status" value="1"/>
</dbReference>
<feature type="compositionally biased region" description="Low complexity" evidence="5">
    <location>
        <begin position="295"/>
        <end position="304"/>
    </location>
</feature>
<evidence type="ECO:0000256" key="3">
    <source>
        <dbReference type="ARBA" id="ARBA00022777"/>
    </source>
</evidence>
<dbReference type="STRING" id="105984.A0A427XSF8"/>
<keyword evidence="7" id="KW-1185">Reference proteome</keyword>
<dbReference type="GO" id="GO:0005634">
    <property type="term" value="C:nucleus"/>
    <property type="evidence" value="ECO:0007669"/>
    <property type="project" value="TreeGrafter"/>
</dbReference>
<dbReference type="SUPFAM" id="SSF56104">
    <property type="entry name" value="SAICAR synthase-like"/>
    <property type="match status" value="1"/>
</dbReference>
<dbReference type="GO" id="GO:0046854">
    <property type="term" value="P:phosphatidylinositol phosphate biosynthetic process"/>
    <property type="evidence" value="ECO:0007669"/>
    <property type="project" value="TreeGrafter"/>
</dbReference>
<sequence length="1060" mass="115860">MLSPATRVVRDPPRNISPPPPKETVVHDLASPISVSRRRNSSAAKGKMKAGSSNGRDREVGSVTVSLRPTAPGSCIIDDDEDDDDDDSSPAPSSSRSPMAFRQRAFRPRANSLRIPHQPASSLGNKFFLPHFSTDQKFSLKHGGPSVGLRLGDGDDLDASLGDAIRRGASGGGEVALPKSALRVLNEAKEDMKFSARSKQTRKGSIGMGLFKETRPPSQDRRKSLDRPSRDDRKLDEVKEVPEPAVAFTSPWANDSVATATVKKLESPTKEEAVHSPRRQSREERAATSFDEDSGWTSTSSSGDADIFGSDTETDDDAMTVPLQPYGHKVGGHSSIYQFTRAAICKPLVGHENVFYEDVERLAPALLPFIPRYLGVMVVNYRRLARTGTEGSATPAAERDMALSPAASHPPTPAHRPDYLKDASDIEVPEVSLDFNRHVVPDWLFRSTGSIDRGRRRLTSVDGDDGDRDRRPSSLRSPGSGVQDSFSPSSSFGHMSLSEVAGSPSAAVPARLMRDEPATPAHSPASPSLHHTHSSPALHRQHGLFSSMDGTNSGLSSPHPAFGGTGSTTVNNKLKDHVFSSIFKKLKKRGVHMSSRHHDDDADDEHDDSGSNTGSVSRRHQRARPPLHHANTATGTPEVRRARSEVALGSSGLAASTQLRSRNRDPSAERGVFSMDDDEHISMQSKRVPAHMKRPTSASSETEADTLDMLSPSHRGSSRDGGVSFPASPSLAASVLGDDSSRHENFIFMEDLTGRLKRPCVLDLKMGTRQYGFDATPLKKISQRKKCDQTTSRTLGVRMCGMQVWSNASQSFVSKNKYRGRELKTEDFPRVLGFFLTDGDSVLVDQIPALVQKMYNLAAILATLNGFRFYGCSLLLIYDGDQDVQTHYARQMRSRRPTHERAESVFTSATPRRRQSLAGSRRSRSADVSDPTRFPPQKVRGELVVRIVDFAHTTTGQDIVYPYPPDVVDPPDMGKGYLTLEDKATGRPLARFPPHHPEGPDLGFIFGICSIVASLRSIYASEMERRRANGQPAPALPSFENADVFDKLFPPDFDNGYLST</sequence>
<feature type="compositionally biased region" description="Low complexity" evidence="5">
    <location>
        <begin position="89"/>
        <end position="98"/>
    </location>
</feature>
<dbReference type="RefSeq" id="XP_028476212.1">
    <property type="nucleotide sequence ID" value="XM_028623279.1"/>
</dbReference>
<feature type="compositionally biased region" description="Low complexity" evidence="5">
    <location>
        <begin position="518"/>
        <end position="538"/>
    </location>
</feature>
<dbReference type="OrthoDB" id="2573163at2759"/>
<dbReference type="GO" id="GO:0005737">
    <property type="term" value="C:cytoplasm"/>
    <property type="evidence" value="ECO:0007669"/>
    <property type="project" value="TreeGrafter"/>
</dbReference>
<feature type="region of interest" description="Disordered" evidence="5">
    <location>
        <begin position="456"/>
        <end position="571"/>
    </location>
</feature>